<name>A0ACD3A049_9AGAR</name>
<sequence length="337" mass="37489">MSVPLTHAVKPPGTSELMEIALGEFFQHGISPDFVPRVGTTLGVERRVGTGVSVSKDRESLLKERFPPRYKDPRKVLARPAVVVDRRGRILVWYLPGILCQERNEAIYGAVHILQPELKTSIKAGGPWRTDARYFRDGDHAGCINLSPAWFQQARDPFTADLEVSSLLKAPGNGRKWVEKMQDTFALVNAISNVLHPDQHDIGKQAMEKLRKEPNRVKEGNRAKDVLTGWTSVFSAIAIVLNRETPTHRDMQSPATGLDVMLTVGPYSEAWMVLETLGVDLLYRSGTMVALSGSLIPHGVECSEVGRLCLSFYMRYAVHENLGLNLMEYTVHGGHHS</sequence>
<proteinExistence type="predicted"/>
<keyword evidence="2" id="KW-1185">Reference proteome</keyword>
<accession>A0ACD3A049</accession>
<dbReference type="Proteomes" id="UP000308600">
    <property type="component" value="Unassembled WGS sequence"/>
</dbReference>
<dbReference type="EMBL" id="ML209109">
    <property type="protein sequence ID" value="TFK59008.1"/>
    <property type="molecule type" value="Genomic_DNA"/>
</dbReference>
<evidence type="ECO:0000313" key="2">
    <source>
        <dbReference type="Proteomes" id="UP000308600"/>
    </source>
</evidence>
<reference evidence="1 2" key="1">
    <citation type="journal article" date="2019" name="Nat. Ecol. Evol.">
        <title>Megaphylogeny resolves global patterns of mushroom evolution.</title>
        <authorList>
            <person name="Varga T."/>
            <person name="Krizsan K."/>
            <person name="Foldi C."/>
            <person name="Dima B."/>
            <person name="Sanchez-Garcia M."/>
            <person name="Sanchez-Ramirez S."/>
            <person name="Szollosi G.J."/>
            <person name="Szarkandi J.G."/>
            <person name="Papp V."/>
            <person name="Albert L."/>
            <person name="Andreopoulos W."/>
            <person name="Angelini C."/>
            <person name="Antonin V."/>
            <person name="Barry K.W."/>
            <person name="Bougher N.L."/>
            <person name="Buchanan P."/>
            <person name="Buyck B."/>
            <person name="Bense V."/>
            <person name="Catcheside P."/>
            <person name="Chovatia M."/>
            <person name="Cooper J."/>
            <person name="Damon W."/>
            <person name="Desjardin D."/>
            <person name="Finy P."/>
            <person name="Geml J."/>
            <person name="Haridas S."/>
            <person name="Hughes K."/>
            <person name="Justo A."/>
            <person name="Karasinski D."/>
            <person name="Kautmanova I."/>
            <person name="Kiss B."/>
            <person name="Kocsube S."/>
            <person name="Kotiranta H."/>
            <person name="LaButti K.M."/>
            <person name="Lechner B.E."/>
            <person name="Liimatainen K."/>
            <person name="Lipzen A."/>
            <person name="Lukacs Z."/>
            <person name="Mihaltcheva S."/>
            <person name="Morgado L.N."/>
            <person name="Niskanen T."/>
            <person name="Noordeloos M.E."/>
            <person name="Ohm R.A."/>
            <person name="Ortiz-Santana B."/>
            <person name="Ovrebo C."/>
            <person name="Racz N."/>
            <person name="Riley R."/>
            <person name="Savchenko A."/>
            <person name="Shiryaev A."/>
            <person name="Soop K."/>
            <person name="Spirin V."/>
            <person name="Szebenyi C."/>
            <person name="Tomsovsky M."/>
            <person name="Tulloss R.E."/>
            <person name="Uehling J."/>
            <person name="Grigoriev I.V."/>
            <person name="Vagvolgyi C."/>
            <person name="Papp T."/>
            <person name="Martin F.M."/>
            <person name="Miettinen O."/>
            <person name="Hibbett D.S."/>
            <person name="Nagy L.G."/>
        </authorList>
    </citation>
    <scope>NUCLEOTIDE SEQUENCE [LARGE SCALE GENOMIC DNA]</scope>
    <source>
        <strain evidence="1 2">NL-1719</strain>
    </source>
</reference>
<gene>
    <name evidence="1" type="ORF">BDN72DRAFT_865503</name>
</gene>
<evidence type="ECO:0000313" key="1">
    <source>
        <dbReference type="EMBL" id="TFK59008.1"/>
    </source>
</evidence>
<protein>
    <submittedName>
        <fullName evidence="1">Uncharacterized protein</fullName>
    </submittedName>
</protein>
<organism evidence="1 2">
    <name type="scientific">Pluteus cervinus</name>
    <dbReference type="NCBI Taxonomy" id="181527"/>
    <lineage>
        <taxon>Eukaryota</taxon>
        <taxon>Fungi</taxon>
        <taxon>Dikarya</taxon>
        <taxon>Basidiomycota</taxon>
        <taxon>Agaricomycotina</taxon>
        <taxon>Agaricomycetes</taxon>
        <taxon>Agaricomycetidae</taxon>
        <taxon>Agaricales</taxon>
        <taxon>Pluteineae</taxon>
        <taxon>Pluteaceae</taxon>
        <taxon>Pluteus</taxon>
    </lineage>
</organism>